<proteinExistence type="predicted"/>
<feature type="compositionally biased region" description="Basic and acidic residues" evidence="1">
    <location>
        <begin position="47"/>
        <end position="70"/>
    </location>
</feature>
<dbReference type="KEGG" id="csx:CSING_09510"/>
<dbReference type="STRING" id="161899.CSING_09510"/>
<dbReference type="RefSeq" id="WP_042531698.1">
    <property type="nucleotide sequence ID" value="NZ_CP010827.1"/>
</dbReference>
<dbReference type="HOGENOM" id="CLU_165986_0_0_11"/>
<dbReference type="EMBL" id="CP010827">
    <property type="protein sequence ID" value="AJI79420.1"/>
    <property type="molecule type" value="Genomic_DNA"/>
</dbReference>
<dbReference type="Proteomes" id="UP000031890">
    <property type="component" value="Chromosome"/>
</dbReference>
<evidence type="ECO:0000313" key="3">
    <source>
        <dbReference type="Proteomes" id="UP000031890"/>
    </source>
</evidence>
<evidence type="ECO:0000313" key="2">
    <source>
        <dbReference type="EMBL" id="AJI79420.1"/>
    </source>
</evidence>
<accession>A0A0B6F4P6</accession>
<dbReference type="AlphaFoldDB" id="A0A0B6F4P6"/>
<protein>
    <submittedName>
        <fullName evidence="2">Uncharacterized protein</fullName>
    </submittedName>
</protein>
<name>A0A0B6F4P6_9CORY</name>
<sequence>MSLNLSLDLAGATLADLEAFLAAARAAHSDPKAELSVEGTVMRVDVDKPRVRPVEPQPERRPRTGMDRPVAESTIRSIIDALSERLDPPYPPRGSSFGTFGPDID</sequence>
<organism evidence="2 3">
    <name type="scientific">Corynebacterium singulare</name>
    <dbReference type="NCBI Taxonomy" id="161899"/>
    <lineage>
        <taxon>Bacteria</taxon>
        <taxon>Bacillati</taxon>
        <taxon>Actinomycetota</taxon>
        <taxon>Actinomycetes</taxon>
        <taxon>Mycobacteriales</taxon>
        <taxon>Corynebacteriaceae</taxon>
        <taxon>Corynebacterium</taxon>
    </lineage>
</organism>
<reference evidence="2 3" key="1">
    <citation type="journal article" date="2015" name="Genome Announc.">
        <title>Complete Genome Sequence and Annotation of Corynebacterium singulare DSM 44357, Isolated from a Human Semen Specimen.</title>
        <authorList>
            <person name="Merten M."/>
            <person name="Brinkrolf K."/>
            <person name="Albersmeier A."/>
            <person name="Kutter Y."/>
            <person name="Ruckert C."/>
            <person name="Tauch A."/>
        </authorList>
    </citation>
    <scope>NUCLEOTIDE SEQUENCE [LARGE SCALE GENOMIC DNA]</scope>
    <source>
        <strain evidence="2">IBS B52218</strain>
    </source>
</reference>
<dbReference type="OrthoDB" id="4427497at2"/>
<feature type="region of interest" description="Disordered" evidence="1">
    <location>
        <begin position="47"/>
        <end position="105"/>
    </location>
</feature>
<evidence type="ECO:0000256" key="1">
    <source>
        <dbReference type="SAM" id="MobiDB-lite"/>
    </source>
</evidence>
<gene>
    <name evidence="2" type="ORF">CSING_09510</name>
</gene>